<organism evidence="2 3">
    <name type="scientific">Dyella humi</name>
    <dbReference type="NCBI Taxonomy" id="1770547"/>
    <lineage>
        <taxon>Bacteria</taxon>
        <taxon>Pseudomonadati</taxon>
        <taxon>Pseudomonadota</taxon>
        <taxon>Gammaproteobacteria</taxon>
        <taxon>Lysobacterales</taxon>
        <taxon>Rhodanobacteraceae</taxon>
        <taxon>Dyella</taxon>
    </lineage>
</organism>
<dbReference type="SUPFAM" id="SSF49452">
    <property type="entry name" value="Starch-binding domain-like"/>
    <property type="match status" value="1"/>
</dbReference>
<proteinExistence type="predicted"/>
<keyword evidence="1" id="KW-0732">Signal</keyword>
<gene>
    <name evidence="2" type="ORF">ISP18_17065</name>
</gene>
<name>A0ABW8INR2_9GAMM</name>
<dbReference type="InterPro" id="IPR013784">
    <property type="entry name" value="Carb-bd-like_fold"/>
</dbReference>
<evidence type="ECO:0000256" key="1">
    <source>
        <dbReference type="SAM" id="SignalP"/>
    </source>
</evidence>
<accession>A0ABW8INR2</accession>
<feature type="chain" id="PRO_5045262978" evidence="1">
    <location>
        <begin position="24"/>
        <end position="112"/>
    </location>
</feature>
<sequence length="112" mass="11726">MSNATVVIALGIISSLSPPTARAQSTTSSVFGHAPAGELVTASNATGLHRHGTVNKQGRYKIGPLPTGDYIVTLEKDGNTVDTQHNVTLLVGQNAEIDFACPNDHCEASENR</sequence>
<dbReference type="Pfam" id="PF13620">
    <property type="entry name" value="CarboxypepD_reg"/>
    <property type="match status" value="1"/>
</dbReference>
<comment type="caution">
    <text evidence="2">The sequence shown here is derived from an EMBL/GenBank/DDBJ whole genome shotgun (WGS) entry which is preliminary data.</text>
</comment>
<keyword evidence="3" id="KW-1185">Reference proteome</keyword>
<reference evidence="2 3" key="1">
    <citation type="submission" date="2020-10" db="EMBL/GenBank/DDBJ databases">
        <title>Phylogeny of dyella-like bacteria.</title>
        <authorList>
            <person name="Fu J."/>
        </authorList>
    </citation>
    <scope>NUCLEOTIDE SEQUENCE [LARGE SCALE GENOMIC DNA]</scope>
    <source>
        <strain evidence="2 3">DHG40</strain>
    </source>
</reference>
<feature type="signal peptide" evidence="1">
    <location>
        <begin position="1"/>
        <end position="23"/>
    </location>
</feature>
<evidence type="ECO:0000313" key="2">
    <source>
        <dbReference type="EMBL" id="MFK2856319.1"/>
    </source>
</evidence>
<dbReference type="Proteomes" id="UP001620409">
    <property type="component" value="Unassembled WGS sequence"/>
</dbReference>
<protein>
    <submittedName>
        <fullName evidence="2">Carboxypeptidase regulatory-like domain-containing protein</fullName>
    </submittedName>
</protein>
<dbReference type="Gene3D" id="2.60.40.1120">
    <property type="entry name" value="Carboxypeptidase-like, regulatory domain"/>
    <property type="match status" value="1"/>
</dbReference>
<dbReference type="EMBL" id="JADIKI010000023">
    <property type="protein sequence ID" value="MFK2856319.1"/>
    <property type="molecule type" value="Genomic_DNA"/>
</dbReference>
<evidence type="ECO:0000313" key="3">
    <source>
        <dbReference type="Proteomes" id="UP001620409"/>
    </source>
</evidence>